<dbReference type="AlphaFoldDB" id="A0A0F9SMB4"/>
<proteinExistence type="predicted"/>
<protein>
    <submittedName>
        <fullName evidence="1">Uncharacterized protein</fullName>
    </submittedName>
</protein>
<dbReference type="EMBL" id="LAZR01000587">
    <property type="protein sequence ID" value="KKN63507.1"/>
    <property type="molecule type" value="Genomic_DNA"/>
</dbReference>
<name>A0A0F9SMB4_9ZZZZ</name>
<accession>A0A0F9SMB4</accession>
<comment type="caution">
    <text evidence="1">The sequence shown here is derived from an EMBL/GenBank/DDBJ whole genome shotgun (WGS) entry which is preliminary data.</text>
</comment>
<organism evidence="1">
    <name type="scientific">marine sediment metagenome</name>
    <dbReference type="NCBI Taxonomy" id="412755"/>
    <lineage>
        <taxon>unclassified sequences</taxon>
        <taxon>metagenomes</taxon>
        <taxon>ecological metagenomes</taxon>
    </lineage>
</organism>
<gene>
    <name evidence="1" type="ORF">LCGC14_0500970</name>
</gene>
<sequence>MIDQPDGIIITISQGMLKEKGLRNWLRNFFEAMDNEDLSYWMRQGTKPKRDFLYVYLCIGGKVRYRANYVGAYGPGEMTFTTGETMFGKAWVVISGPLVRAPWPFPMKGFRGFRYTEFLF</sequence>
<reference evidence="1" key="1">
    <citation type="journal article" date="2015" name="Nature">
        <title>Complex archaea that bridge the gap between prokaryotes and eukaryotes.</title>
        <authorList>
            <person name="Spang A."/>
            <person name="Saw J.H."/>
            <person name="Jorgensen S.L."/>
            <person name="Zaremba-Niedzwiedzka K."/>
            <person name="Martijn J."/>
            <person name="Lind A.E."/>
            <person name="van Eijk R."/>
            <person name="Schleper C."/>
            <person name="Guy L."/>
            <person name="Ettema T.J."/>
        </authorList>
    </citation>
    <scope>NUCLEOTIDE SEQUENCE</scope>
</reference>
<evidence type="ECO:0000313" key="1">
    <source>
        <dbReference type="EMBL" id="KKN63507.1"/>
    </source>
</evidence>